<evidence type="ECO:0000313" key="3">
    <source>
        <dbReference type="Proteomes" id="UP000694865"/>
    </source>
</evidence>
<dbReference type="PANTHER" id="PTHR16284:SF13">
    <property type="entry name" value="PROTEIN CDV3 HOMOLOG"/>
    <property type="match status" value="1"/>
</dbReference>
<accession>A0ABM0GTM5</accession>
<proteinExistence type="inferred from homology"/>
<gene>
    <name evidence="4" type="primary">LOC100367682</name>
</gene>
<dbReference type="PANTHER" id="PTHR16284">
    <property type="entry name" value="PROTEIN CDV3 HOMOLOG"/>
    <property type="match status" value="1"/>
</dbReference>
<evidence type="ECO:0000256" key="1">
    <source>
        <dbReference type="ARBA" id="ARBA00006062"/>
    </source>
</evidence>
<dbReference type="GeneID" id="100367682"/>
<feature type="region of interest" description="Disordered" evidence="2">
    <location>
        <begin position="13"/>
        <end position="262"/>
    </location>
</feature>
<protein>
    <submittedName>
        <fullName evidence="4">Protein CDV3 homolog</fullName>
    </submittedName>
</protein>
<feature type="compositionally biased region" description="Low complexity" evidence="2">
    <location>
        <begin position="51"/>
        <end position="62"/>
    </location>
</feature>
<dbReference type="Pfam" id="PF15359">
    <property type="entry name" value="CDV3"/>
    <property type="match status" value="1"/>
</dbReference>
<comment type="similarity">
    <text evidence="1">Belongs to the CDV3 family.</text>
</comment>
<sequence length="262" mass="28623">MGDKALDDFFAKKDKKKKVKSKQKFTTTDGIAKKLTEGPSKKKKDREETRTSSSVTSSSVTTPDNQNKIDEKDPGTKKENEETEWKEFDSPEEKDYTGLGIKALQIAERADTDDNEPEEDEYDDEGELIIKPKDVATGPWKSMDASAPATAAAPSPASVPEIDTSKSVQGGVYRPPGARMAKTTTAVSQHHRGGKQKAPDVHSEQQFPTLAASLEKPPAGSDIYDKHFEKVTRGGRASTDDLPGSRGPKLDLENKYQALSKP</sequence>
<feature type="compositionally biased region" description="Basic and acidic residues" evidence="2">
    <location>
        <begin position="67"/>
        <end position="96"/>
    </location>
</feature>
<dbReference type="RefSeq" id="XP_002737108.1">
    <property type="nucleotide sequence ID" value="XM_002737062.2"/>
</dbReference>
<dbReference type="Proteomes" id="UP000694865">
    <property type="component" value="Unplaced"/>
</dbReference>
<name>A0ABM0GTM5_SACKO</name>
<feature type="compositionally biased region" description="Basic and acidic residues" evidence="2">
    <location>
        <begin position="223"/>
        <end position="232"/>
    </location>
</feature>
<organism evidence="3 4">
    <name type="scientific">Saccoglossus kowalevskii</name>
    <name type="common">Acorn worm</name>
    <dbReference type="NCBI Taxonomy" id="10224"/>
    <lineage>
        <taxon>Eukaryota</taxon>
        <taxon>Metazoa</taxon>
        <taxon>Hemichordata</taxon>
        <taxon>Enteropneusta</taxon>
        <taxon>Harrimaniidae</taxon>
        <taxon>Saccoglossus</taxon>
    </lineage>
</organism>
<evidence type="ECO:0000256" key="2">
    <source>
        <dbReference type="SAM" id="MobiDB-lite"/>
    </source>
</evidence>
<dbReference type="InterPro" id="IPR026806">
    <property type="entry name" value="CDV3"/>
</dbReference>
<feature type="compositionally biased region" description="Acidic residues" evidence="2">
    <location>
        <begin position="111"/>
        <end position="127"/>
    </location>
</feature>
<feature type="compositionally biased region" description="Low complexity" evidence="2">
    <location>
        <begin position="145"/>
        <end position="158"/>
    </location>
</feature>
<feature type="compositionally biased region" description="Basic and acidic residues" evidence="2">
    <location>
        <begin position="31"/>
        <end position="50"/>
    </location>
</feature>
<reference evidence="4" key="1">
    <citation type="submission" date="2025-08" db="UniProtKB">
        <authorList>
            <consortium name="RefSeq"/>
        </authorList>
    </citation>
    <scope>IDENTIFICATION</scope>
    <source>
        <tissue evidence="4">Testes</tissue>
    </source>
</reference>
<evidence type="ECO:0000313" key="4">
    <source>
        <dbReference type="RefSeq" id="XP_002737108.1"/>
    </source>
</evidence>
<feature type="compositionally biased region" description="Basic residues" evidence="2">
    <location>
        <begin position="13"/>
        <end position="23"/>
    </location>
</feature>
<keyword evidence="3" id="KW-1185">Reference proteome</keyword>